<dbReference type="AlphaFoldDB" id="A0A2D0MXB2"/>
<reference evidence="4 5" key="1">
    <citation type="submission" date="2017-10" db="EMBL/GenBank/DDBJ databases">
        <title>The draft genome sequence of Lewinella nigricans NBRC 102662.</title>
        <authorList>
            <person name="Wang K."/>
        </authorList>
    </citation>
    <scope>NUCLEOTIDE SEQUENCE [LARGE SCALE GENOMIC DNA]</scope>
    <source>
        <strain evidence="4 5">NBRC 102662</strain>
    </source>
</reference>
<dbReference type="Proteomes" id="UP000223913">
    <property type="component" value="Unassembled WGS sequence"/>
</dbReference>
<dbReference type="Pfam" id="PF13439">
    <property type="entry name" value="Glyco_transf_4"/>
    <property type="match status" value="1"/>
</dbReference>
<feature type="domain" description="Glycosyl transferase family 1" evidence="2">
    <location>
        <begin position="200"/>
        <end position="351"/>
    </location>
</feature>
<evidence type="ECO:0000259" key="2">
    <source>
        <dbReference type="Pfam" id="PF00534"/>
    </source>
</evidence>
<dbReference type="SUPFAM" id="SSF53756">
    <property type="entry name" value="UDP-Glycosyltransferase/glycogen phosphorylase"/>
    <property type="match status" value="1"/>
</dbReference>
<dbReference type="OrthoDB" id="9801609at2"/>
<comment type="caution">
    <text evidence="4">The sequence shown here is derived from an EMBL/GenBank/DDBJ whole genome shotgun (WGS) entry which is preliminary data.</text>
</comment>
<keyword evidence="5" id="KW-1185">Reference proteome</keyword>
<evidence type="ECO:0000313" key="4">
    <source>
        <dbReference type="EMBL" id="PHN00875.1"/>
    </source>
</evidence>
<dbReference type="PANTHER" id="PTHR46401:SF2">
    <property type="entry name" value="GLYCOSYLTRANSFERASE WBBK-RELATED"/>
    <property type="match status" value="1"/>
</dbReference>
<gene>
    <name evidence="4" type="ORF">CRP01_40005</name>
</gene>
<dbReference type="EMBL" id="PDUD01000071">
    <property type="protein sequence ID" value="PHN00875.1"/>
    <property type="molecule type" value="Genomic_DNA"/>
</dbReference>
<dbReference type="GO" id="GO:0016757">
    <property type="term" value="F:glycosyltransferase activity"/>
    <property type="evidence" value="ECO:0007669"/>
    <property type="project" value="InterPro"/>
</dbReference>
<dbReference type="RefSeq" id="WP_099155725.1">
    <property type="nucleotide sequence ID" value="NZ_PDUD01000071.1"/>
</dbReference>
<accession>A0A2D0MXB2</accession>
<dbReference type="InterPro" id="IPR001296">
    <property type="entry name" value="Glyco_trans_1"/>
</dbReference>
<dbReference type="PANTHER" id="PTHR46401">
    <property type="entry name" value="GLYCOSYLTRANSFERASE WBBK-RELATED"/>
    <property type="match status" value="1"/>
</dbReference>
<evidence type="ECO:0000256" key="1">
    <source>
        <dbReference type="ARBA" id="ARBA00022679"/>
    </source>
</evidence>
<feature type="domain" description="Glycosyltransferase subfamily 4-like N-terminal" evidence="3">
    <location>
        <begin position="17"/>
        <end position="172"/>
    </location>
</feature>
<protein>
    <submittedName>
        <fullName evidence="4">Group 1 glycosyl transferase</fullName>
    </submittedName>
</protein>
<evidence type="ECO:0000313" key="5">
    <source>
        <dbReference type="Proteomes" id="UP000223913"/>
    </source>
</evidence>
<evidence type="ECO:0000259" key="3">
    <source>
        <dbReference type="Pfam" id="PF13439"/>
    </source>
</evidence>
<proteinExistence type="predicted"/>
<organism evidence="4 5">
    <name type="scientific">Flavilitoribacter nigricans (strain ATCC 23147 / DSM 23189 / NBRC 102662 / NCIMB 1420 / SS-2)</name>
    <name type="common">Lewinella nigricans</name>
    <dbReference type="NCBI Taxonomy" id="1122177"/>
    <lineage>
        <taxon>Bacteria</taxon>
        <taxon>Pseudomonadati</taxon>
        <taxon>Bacteroidota</taxon>
        <taxon>Saprospiria</taxon>
        <taxon>Saprospirales</taxon>
        <taxon>Lewinellaceae</taxon>
        <taxon>Flavilitoribacter</taxon>
    </lineage>
</organism>
<name>A0A2D0MXB2_FLAN2</name>
<dbReference type="GO" id="GO:0009103">
    <property type="term" value="P:lipopolysaccharide biosynthetic process"/>
    <property type="evidence" value="ECO:0007669"/>
    <property type="project" value="TreeGrafter"/>
</dbReference>
<dbReference type="Pfam" id="PF00534">
    <property type="entry name" value="Glycos_transf_1"/>
    <property type="match status" value="1"/>
</dbReference>
<dbReference type="CDD" id="cd03809">
    <property type="entry name" value="GT4_MtfB-like"/>
    <property type="match status" value="1"/>
</dbReference>
<sequence>MFRIGFDAKRLFNNFTGLGNYSRTLVANLATYYPEHAYFLFTPKLKPQEETHFFQNDPLFSVQTAKGKFAPLWRMSGIIKDLKKQEIQLYHGLSHELPLKIQQTKIKTVVTIHDLLFKRFPNQYAAIDRNIYNGKFRYACHYADRIVAISEATKRDIIQYYSIAPEKIQVIYQSCHERFMQTKSHSTIQRVLDRYQLPAEYLLYVGSIIERKNLLGIIKAMELLRPSFQLPLVVVGGGKGAYRNKVKNYIAARHLQDRIHFIQPESSDLPALYQQASIFLYPSYGEGFGIPILESLFSKTPVITSKVSSLPEAAGPDAYLVDPGNIEAIRDGIEGILSDDQFREQMIEKGYIYAQQFRGEPLTHQMMGLYQELLD</sequence>
<dbReference type="Gene3D" id="3.40.50.2000">
    <property type="entry name" value="Glycogen Phosphorylase B"/>
    <property type="match status" value="2"/>
</dbReference>
<dbReference type="InterPro" id="IPR028098">
    <property type="entry name" value="Glyco_trans_4-like_N"/>
</dbReference>
<keyword evidence="1 4" id="KW-0808">Transferase</keyword>